<feature type="transmembrane region" description="Helical" evidence="6">
    <location>
        <begin position="86"/>
        <end position="105"/>
    </location>
</feature>
<evidence type="ECO:0000313" key="8">
    <source>
        <dbReference type="Proteomes" id="UP001305815"/>
    </source>
</evidence>
<name>A0ABN6Z376_9FIRM</name>
<evidence type="ECO:0000256" key="4">
    <source>
        <dbReference type="ARBA" id="ARBA00022989"/>
    </source>
</evidence>
<dbReference type="RefSeq" id="WP_256195013.1">
    <property type="nucleotide sequence ID" value="NZ_AP027742.1"/>
</dbReference>
<evidence type="ECO:0000256" key="3">
    <source>
        <dbReference type="ARBA" id="ARBA00022692"/>
    </source>
</evidence>
<keyword evidence="4 6" id="KW-1133">Transmembrane helix</keyword>
<keyword evidence="5 6" id="KW-0472">Membrane</keyword>
<dbReference type="PANTHER" id="PTHR32196">
    <property type="entry name" value="ABC TRANSPORTER PERMEASE PROTEIN YPHD-RELATED-RELATED"/>
    <property type="match status" value="1"/>
</dbReference>
<protein>
    <submittedName>
        <fullName evidence="7">ABC transporter permease</fullName>
    </submittedName>
</protein>
<dbReference type="EMBL" id="AP027742">
    <property type="protein sequence ID" value="BDZ77849.1"/>
    <property type="molecule type" value="Genomic_DNA"/>
</dbReference>
<feature type="transmembrane region" description="Helical" evidence="6">
    <location>
        <begin position="134"/>
        <end position="155"/>
    </location>
</feature>
<feature type="transmembrane region" description="Helical" evidence="6">
    <location>
        <begin position="208"/>
        <end position="228"/>
    </location>
</feature>
<dbReference type="CDD" id="cd06574">
    <property type="entry name" value="TM_PBP1_branched-chain-AA_like"/>
    <property type="match status" value="1"/>
</dbReference>
<gene>
    <name evidence="7" type="ORF">Lac1_20320</name>
</gene>
<comment type="subcellular location">
    <subcellularLocation>
        <location evidence="1">Cell membrane</location>
        <topology evidence="1">Multi-pass membrane protein</topology>
    </subcellularLocation>
</comment>
<keyword evidence="8" id="KW-1185">Reference proteome</keyword>
<accession>A0ABN6Z376</accession>
<evidence type="ECO:0000256" key="1">
    <source>
        <dbReference type="ARBA" id="ARBA00004651"/>
    </source>
</evidence>
<evidence type="ECO:0000313" key="7">
    <source>
        <dbReference type="EMBL" id="BDZ77849.1"/>
    </source>
</evidence>
<dbReference type="InterPro" id="IPR001851">
    <property type="entry name" value="ABC_transp_permease"/>
</dbReference>
<feature type="transmembrane region" description="Helical" evidence="6">
    <location>
        <begin position="12"/>
        <end position="28"/>
    </location>
</feature>
<feature type="transmembrane region" description="Helical" evidence="6">
    <location>
        <begin position="57"/>
        <end position="79"/>
    </location>
</feature>
<feature type="transmembrane region" description="Helical" evidence="6">
    <location>
        <begin position="185"/>
        <end position="202"/>
    </location>
</feature>
<organism evidence="7 8">
    <name type="scientific">Claveliimonas bilis</name>
    <dbReference type="NCBI Taxonomy" id="3028070"/>
    <lineage>
        <taxon>Bacteria</taxon>
        <taxon>Bacillati</taxon>
        <taxon>Bacillota</taxon>
        <taxon>Clostridia</taxon>
        <taxon>Lachnospirales</taxon>
        <taxon>Lachnospiraceae</taxon>
        <taxon>Claveliimonas</taxon>
    </lineage>
</organism>
<sequence>MDFVVTIFEQGLIYGILALGVYITYKILDFPDLTVDGSFPLGGAVTALLITKGINPYLSLLAAFLAGALAGVCTGLIHVKGKVRDLLSGIIMMTALWTINLYIAGTSNVPLFSQDSIFKNDWIQGIMPEALQSYITLILALVLAAISKILLDLYLKTKSGYLLRAVGDNDVLVTSLAKDQGNVKIVGLAIANGLVALAGSAFCQEERVFEISMGTGAIVIGLASVIIGTSIFKKLTVMKATTAVLIGSVIYKACVAVAIRNFEPQAMKLITAVLFLVILIISMERRKKVKPDAGTQRHS</sequence>
<dbReference type="Proteomes" id="UP001305815">
    <property type="component" value="Chromosome"/>
</dbReference>
<evidence type="ECO:0000256" key="6">
    <source>
        <dbReference type="SAM" id="Phobius"/>
    </source>
</evidence>
<keyword evidence="2" id="KW-1003">Cell membrane</keyword>
<feature type="transmembrane region" description="Helical" evidence="6">
    <location>
        <begin position="240"/>
        <end position="259"/>
    </location>
</feature>
<reference evidence="8" key="1">
    <citation type="journal article" date="2023" name="Int. J. Syst. Evol. Microbiol.">
        <title>Claveliimonas bilis gen. nov., sp. nov., deoxycholic acid-producing bacteria isolated from human faeces, and reclassification of Sellimonas monacensis Zenner et al. 2021 as Claveliimonas monacensis comb. nov.</title>
        <authorList>
            <person name="Hisatomi A."/>
            <person name="Kastawa N.W.E.P.G."/>
            <person name="Song I."/>
            <person name="Ohkuma M."/>
            <person name="Fukiya S."/>
            <person name="Sakamoto M."/>
        </authorList>
    </citation>
    <scope>NUCLEOTIDE SEQUENCE [LARGE SCALE GENOMIC DNA]</scope>
    <source>
        <strain evidence="8">12BBH14</strain>
    </source>
</reference>
<dbReference type="PANTHER" id="PTHR32196:SF69">
    <property type="entry name" value="BRANCHED-CHAIN AMINO ACID TRANSPORT SYSTEM, PERMEASE PROTEIN"/>
    <property type="match status" value="1"/>
</dbReference>
<keyword evidence="3 6" id="KW-0812">Transmembrane</keyword>
<dbReference type="Pfam" id="PF02653">
    <property type="entry name" value="BPD_transp_2"/>
    <property type="match status" value="1"/>
</dbReference>
<proteinExistence type="predicted"/>
<feature type="transmembrane region" description="Helical" evidence="6">
    <location>
        <begin position="265"/>
        <end position="283"/>
    </location>
</feature>
<evidence type="ECO:0000256" key="5">
    <source>
        <dbReference type="ARBA" id="ARBA00023136"/>
    </source>
</evidence>
<evidence type="ECO:0000256" key="2">
    <source>
        <dbReference type="ARBA" id="ARBA00022475"/>
    </source>
</evidence>